<comment type="similarity">
    <text evidence="2 10">Belongs to the ketopantoate reductase family.</text>
</comment>
<dbReference type="STRING" id="449.LHA_0133"/>
<evidence type="ECO:0000256" key="6">
    <source>
        <dbReference type="ARBA" id="ARBA00022857"/>
    </source>
</evidence>
<sequence length="337" mass="38453">MIVTVIGSGAIGKFYGGLFVLAGHHVCYLERTDFTFLQEQKYYEIELPDGCVIQVPPSQIENDYNLLPKSDLIIIALKTTENHLIEKLLPSALKQESKILLLQNGIGNEEYLSTFIKNYSIVCGVTTTGATRIKPGYIKIKHLGELKLAPFIKQNAASCEYINQSLVRANLSNTLCPHIQLFENHRALRWTKLLWNTPFSSLSLILNLSVDALATQKQYQDIIRSMMREVCLVAREDGVEIENNIEKLIALTATLKGFYPSMYYDFKMNKPIESQYIIFNVIDYAQSHQLHLPLLSLTYEKLMLLEEKKQWFSPIERSNIISLLKSKGRVRGAKEMD</sequence>
<dbReference type="InterPro" id="IPR003710">
    <property type="entry name" value="ApbA"/>
</dbReference>
<dbReference type="Pfam" id="PF02558">
    <property type="entry name" value="ApbA"/>
    <property type="match status" value="1"/>
</dbReference>
<dbReference type="InterPro" id="IPR013328">
    <property type="entry name" value="6PGD_dom2"/>
</dbReference>
<evidence type="ECO:0000256" key="7">
    <source>
        <dbReference type="ARBA" id="ARBA00023002"/>
    </source>
</evidence>
<dbReference type="GO" id="GO:0015940">
    <property type="term" value="P:pantothenate biosynthetic process"/>
    <property type="evidence" value="ECO:0007669"/>
    <property type="project" value="UniProtKB-UniPathway"/>
</dbReference>
<dbReference type="PANTHER" id="PTHR21708">
    <property type="entry name" value="PROBABLE 2-DEHYDROPANTOATE 2-REDUCTASE"/>
    <property type="match status" value="1"/>
</dbReference>
<reference evidence="14" key="1">
    <citation type="submission" date="2014-09" db="EMBL/GenBank/DDBJ databases">
        <authorList>
            <person name="Gomez-Valero L."/>
        </authorList>
    </citation>
    <scope>NUCLEOTIDE SEQUENCE [LARGE SCALE GENOMIC DNA]</scope>
    <source>
        <strain evidence="14">ATCC35250</strain>
    </source>
</reference>
<dbReference type="RefSeq" id="WP_045104816.1">
    <property type="nucleotide sequence ID" value="NZ_LN681225.1"/>
</dbReference>
<keyword evidence="6 10" id="KW-0521">NADP</keyword>
<dbReference type="GO" id="GO:0005737">
    <property type="term" value="C:cytoplasm"/>
    <property type="evidence" value="ECO:0007669"/>
    <property type="project" value="TreeGrafter"/>
</dbReference>
<evidence type="ECO:0000313" key="14">
    <source>
        <dbReference type="Proteomes" id="UP000032803"/>
    </source>
</evidence>
<dbReference type="OrthoDB" id="6530772at2"/>
<name>A0A0A8UR57_LEGHA</name>
<dbReference type="Pfam" id="PF08546">
    <property type="entry name" value="ApbA_C"/>
    <property type="match status" value="1"/>
</dbReference>
<evidence type="ECO:0000313" key="13">
    <source>
        <dbReference type="EMBL" id="CEK09249.1"/>
    </source>
</evidence>
<dbReference type="SUPFAM" id="SSF48179">
    <property type="entry name" value="6-phosphogluconate dehydrogenase C-terminal domain-like"/>
    <property type="match status" value="1"/>
</dbReference>
<dbReference type="PATRIC" id="fig|449.7.peg.1916"/>
<keyword evidence="7 10" id="KW-0560">Oxidoreductase</keyword>
<protein>
    <recommendedName>
        <fullName evidence="4 10">2-dehydropantoate 2-reductase</fullName>
        <ecNumber evidence="3 10">1.1.1.169</ecNumber>
    </recommendedName>
    <alternativeName>
        <fullName evidence="8 10">Ketopantoate reductase</fullName>
    </alternativeName>
</protein>
<dbReference type="InterPro" id="IPR013752">
    <property type="entry name" value="KPA_reductase"/>
</dbReference>
<dbReference type="InterPro" id="IPR051402">
    <property type="entry name" value="KPR-Related"/>
</dbReference>
<dbReference type="GO" id="GO:0008677">
    <property type="term" value="F:2-dehydropantoate 2-reductase activity"/>
    <property type="evidence" value="ECO:0007669"/>
    <property type="project" value="UniProtKB-EC"/>
</dbReference>
<evidence type="ECO:0000256" key="10">
    <source>
        <dbReference type="RuleBase" id="RU362068"/>
    </source>
</evidence>
<feature type="domain" description="Ketopantoate reductase N-terminal" evidence="11">
    <location>
        <begin position="3"/>
        <end position="151"/>
    </location>
</feature>
<dbReference type="InterPro" id="IPR008927">
    <property type="entry name" value="6-PGluconate_DH-like_C_sf"/>
</dbReference>
<evidence type="ECO:0000256" key="8">
    <source>
        <dbReference type="ARBA" id="ARBA00032024"/>
    </source>
</evidence>
<dbReference type="FunFam" id="1.10.1040.10:FF:000017">
    <property type="entry name" value="2-dehydropantoate 2-reductase"/>
    <property type="match status" value="1"/>
</dbReference>
<evidence type="ECO:0000256" key="9">
    <source>
        <dbReference type="ARBA" id="ARBA00048793"/>
    </source>
</evidence>
<evidence type="ECO:0000256" key="3">
    <source>
        <dbReference type="ARBA" id="ARBA00013014"/>
    </source>
</evidence>
<dbReference type="Gene3D" id="3.40.50.720">
    <property type="entry name" value="NAD(P)-binding Rossmann-like Domain"/>
    <property type="match status" value="1"/>
</dbReference>
<dbReference type="NCBIfam" id="TIGR00745">
    <property type="entry name" value="apbA_panE"/>
    <property type="match status" value="1"/>
</dbReference>
<evidence type="ECO:0000256" key="5">
    <source>
        <dbReference type="ARBA" id="ARBA00022655"/>
    </source>
</evidence>
<accession>A0A0A8UR57</accession>
<dbReference type="EC" id="1.1.1.169" evidence="3 10"/>
<dbReference type="EMBL" id="LN681225">
    <property type="protein sequence ID" value="CEK09249.1"/>
    <property type="molecule type" value="Genomic_DNA"/>
</dbReference>
<gene>
    <name evidence="13" type="ORF">LHA_0133</name>
</gene>
<dbReference type="InterPro" id="IPR036291">
    <property type="entry name" value="NAD(P)-bd_dom_sf"/>
</dbReference>
<evidence type="ECO:0000256" key="4">
    <source>
        <dbReference type="ARBA" id="ARBA00019465"/>
    </source>
</evidence>
<dbReference type="InterPro" id="IPR013332">
    <property type="entry name" value="KPR_N"/>
</dbReference>
<proteinExistence type="inferred from homology"/>
<comment type="function">
    <text evidence="10">Catalyzes the NADPH-dependent reduction of ketopantoate into pantoic acid.</text>
</comment>
<comment type="pathway">
    <text evidence="1 10">Cofactor biosynthesis; (R)-pantothenate biosynthesis; (R)-pantoate from 3-methyl-2-oxobutanoate: step 2/2.</text>
</comment>
<dbReference type="HOGENOM" id="CLU_031468_6_1_6"/>
<dbReference type="Gene3D" id="1.10.1040.10">
    <property type="entry name" value="N-(1-d-carboxylethyl)-l-norvaline Dehydrogenase, domain 2"/>
    <property type="match status" value="1"/>
</dbReference>
<keyword evidence="14" id="KW-1185">Reference proteome</keyword>
<evidence type="ECO:0000259" key="12">
    <source>
        <dbReference type="Pfam" id="PF08546"/>
    </source>
</evidence>
<evidence type="ECO:0000256" key="1">
    <source>
        <dbReference type="ARBA" id="ARBA00004994"/>
    </source>
</evidence>
<dbReference type="Proteomes" id="UP000032803">
    <property type="component" value="Chromosome I"/>
</dbReference>
<organism evidence="13 14">
    <name type="scientific">Legionella hackeliae</name>
    <dbReference type="NCBI Taxonomy" id="449"/>
    <lineage>
        <taxon>Bacteria</taxon>
        <taxon>Pseudomonadati</taxon>
        <taxon>Pseudomonadota</taxon>
        <taxon>Gammaproteobacteria</taxon>
        <taxon>Legionellales</taxon>
        <taxon>Legionellaceae</taxon>
        <taxon>Legionella</taxon>
    </lineage>
</organism>
<dbReference type="AlphaFoldDB" id="A0A0A8UR57"/>
<evidence type="ECO:0000259" key="11">
    <source>
        <dbReference type="Pfam" id="PF02558"/>
    </source>
</evidence>
<dbReference type="PANTHER" id="PTHR21708:SF26">
    <property type="entry name" value="2-DEHYDROPANTOATE 2-REDUCTASE"/>
    <property type="match status" value="1"/>
</dbReference>
<dbReference type="KEGG" id="lha:LHA_0133"/>
<keyword evidence="5 10" id="KW-0566">Pantothenate biosynthesis</keyword>
<comment type="catalytic activity">
    <reaction evidence="9 10">
        <text>(R)-pantoate + NADP(+) = 2-dehydropantoate + NADPH + H(+)</text>
        <dbReference type="Rhea" id="RHEA:16233"/>
        <dbReference type="ChEBI" id="CHEBI:11561"/>
        <dbReference type="ChEBI" id="CHEBI:15378"/>
        <dbReference type="ChEBI" id="CHEBI:15980"/>
        <dbReference type="ChEBI" id="CHEBI:57783"/>
        <dbReference type="ChEBI" id="CHEBI:58349"/>
        <dbReference type="EC" id="1.1.1.169"/>
    </reaction>
</comment>
<evidence type="ECO:0000256" key="2">
    <source>
        <dbReference type="ARBA" id="ARBA00007870"/>
    </source>
</evidence>
<dbReference type="UniPathway" id="UPA00028">
    <property type="reaction ID" value="UER00004"/>
</dbReference>
<dbReference type="SUPFAM" id="SSF51735">
    <property type="entry name" value="NAD(P)-binding Rossmann-fold domains"/>
    <property type="match status" value="1"/>
</dbReference>
<feature type="domain" description="Ketopantoate reductase C-terminal" evidence="12">
    <location>
        <begin position="184"/>
        <end position="303"/>
    </location>
</feature>